<name>A0A7W3FJ59_9GAMM</name>
<feature type="transmembrane region" description="Helical" evidence="1">
    <location>
        <begin position="13"/>
        <end position="34"/>
    </location>
</feature>
<protein>
    <submittedName>
        <fullName evidence="2">Uncharacterized protein</fullName>
    </submittedName>
</protein>
<keyword evidence="3" id="KW-1185">Reference proteome</keyword>
<accession>A0A7W3FJ59</accession>
<dbReference type="EMBL" id="JACGXS010000001">
    <property type="protein sequence ID" value="MBA8680474.1"/>
    <property type="molecule type" value="Genomic_DNA"/>
</dbReference>
<keyword evidence="1" id="KW-0472">Membrane</keyword>
<sequence>MIVHLFLTDMTRLAIAALLFFVGFAAFALLVLALRAVKAALRWGWRVVAHG</sequence>
<evidence type="ECO:0000313" key="3">
    <source>
        <dbReference type="Proteomes" id="UP000547058"/>
    </source>
</evidence>
<dbReference type="RefSeq" id="WP_182337662.1">
    <property type="nucleotide sequence ID" value="NZ_JACGXS010000001.1"/>
</dbReference>
<dbReference type="Proteomes" id="UP000547058">
    <property type="component" value="Unassembled WGS sequence"/>
</dbReference>
<keyword evidence="1" id="KW-1133">Transmembrane helix</keyword>
<dbReference type="AlphaFoldDB" id="A0A7W3FJ59"/>
<evidence type="ECO:0000313" key="2">
    <source>
        <dbReference type="EMBL" id="MBA8680474.1"/>
    </source>
</evidence>
<organism evidence="2 3">
    <name type="scientific">Stenotrophomonas tumulicola</name>
    <dbReference type="NCBI Taxonomy" id="1685415"/>
    <lineage>
        <taxon>Bacteria</taxon>
        <taxon>Pseudomonadati</taxon>
        <taxon>Pseudomonadota</taxon>
        <taxon>Gammaproteobacteria</taxon>
        <taxon>Lysobacterales</taxon>
        <taxon>Lysobacteraceae</taxon>
        <taxon>Stenotrophomonas</taxon>
    </lineage>
</organism>
<keyword evidence="1" id="KW-0812">Transmembrane</keyword>
<comment type="caution">
    <text evidence="2">The sequence shown here is derived from an EMBL/GenBank/DDBJ whole genome shotgun (WGS) entry which is preliminary data.</text>
</comment>
<gene>
    <name evidence="2" type="ORF">H4O11_01460</name>
</gene>
<proteinExistence type="predicted"/>
<evidence type="ECO:0000256" key="1">
    <source>
        <dbReference type="SAM" id="Phobius"/>
    </source>
</evidence>
<reference evidence="2 3" key="1">
    <citation type="submission" date="2020-08" db="EMBL/GenBank/DDBJ databases">
        <title>Stenotrophomonas tumulicola JCM 30961.</title>
        <authorList>
            <person name="Deng Y."/>
        </authorList>
    </citation>
    <scope>NUCLEOTIDE SEQUENCE [LARGE SCALE GENOMIC DNA]</scope>
    <source>
        <strain evidence="2 3">JCM 30961</strain>
    </source>
</reference>